<dbReference type="InterPro" id="IPR006680">
    <property type="entry name" value="Amidohydro-rel"/>
</dbReference>
<accession>A0A975W7D1</accession>
<dbReference type="InterPro" id="IPR032466">
    <property type="entry name" value="Metal_Hydrolase"/>
</dbReference>
<evidence type="ECO:0000259" key="3">
    <source>
        <dbReference type="Pfam" id="PF01979"/>
    </source>
</evidence>
<evidence type="ECO:0000256" key="2">
    <source>
        <dbReference type="ARBA" id="ARBA00022801"/>
    </source>
</evidence>
<sequence>MSGLSELTNRGSYALAPELVLTPEGALSDMVVQVRDGEIVQVGPRGLVAAGTPVVDLPERAIVPGFIDAHTHLGQAFGKAITGGEPAQIWRRIWTPMEGSYDAETVYVSAKWMFLEALRGGFTGIVNFAVLDGEKAAALHQAATDVGIRLVSATGAALPVDGTRQPSHCDIAKAIDGALKRAEAHIATCKGQPLITPSLCVPAVQSAPGEMLRALSDYAAAQGVMFQIHTNEHHVEVHWSVCTHGKRPLEYFADHGAVGPHTLHHHCTLVTDREIEILRETGSAVSYNPLASAWKGDRIAPALGFAARGVRFGIGTDSTRSDALRLLESAETAQRFSQGMQNADFSCGAAWTWIDAATRGSADAAGLGEVTGQIAPGQRADFLVLDRRQPEVTPSWDFEWELVRLYNRDQIEAVVVDGRCVMAQSRPVGWDAEDFLKTNRKRARDAVGAAPIIRCHGRSADFRNR</sequence>
<gene>
    <name evidence="4" type="ORF">SAMN04487940_101521</name>
</gene>
<comment type="similarity">
    <text evidence="1">Belongs to the metallo-dependent hydrolases superfamily. ATZ/TRZ family.</text>
</comment>
<dbReference type="GO" id="GO:0016810">
    <property type="term" value="F:hydrolase activity, acting on carbon-nitrogen (but not peptide) bonds"/>
    <property type="evidence" value="ECO:0007669"/>
    <property type="project" value="InterPro"/>
</dbReference>
<dbReference type="EMBL" id="FNYY01000001">
    <property type="protein sequence ID" value="SEI65954.1"/>
    <property type="molecule type" value="Genomic_DNA"/>
</dbReference>
<dbReference type="InterPro" id="IPR050287">
    <property type="entry name" value="MTA/SAH_deaminase"/>
</dbReference>
<dbReference type="PANTHER" id="PTHR43794:SF11">
    <property type="entry name" value="AMIDOHYDROLASE-RELATED DOMAIN-CONTAINING PROTEIN"/>
    <property type="match status" value="1"/>
</dbReference>
<dbReference type="RefSeq" id="WP_074834706.1">
    <property type="nucleotide sequence ID" value="NZ_CATLQZ010000004.1"/>
</dbReference>
<evidence type="ECO:0000313" key="5">
    <source>
        <dbReference type="Proteomes" id="UP000182932"/>
    </source>
</evidence>
<dbReference type="AlphaFoldDB" id="A0A975W7D1"/>
<comment type="caution">
    <text evidence="4">The sequence shown here is derived from an EMBL/GenBank/DDBJ whole genome shotgun (WGS) entry which is preliminary data.</text>
</comment>
<name>A0A975W7D1_9RHOB</name>
<feature type="domain" description="Amidohydrolase-related" evidence="3">
    <location>
        <begin position="62"/>
        <end position="420"/>
    </location>
</feature>
<keyword evidence="2" id="KW-0378">Hydrolase</keyword>
<dbReference type="Gene3D" id="3.20.20.140">
    <property type="entry name" value="Metal-dependent hydrolases"/>
    <property type="match status" value="1"/>
</dbReference>
<keyword evidence="5" id="KW-1185">Reference proteome</keyword>
<organism evidence="4 5">
    <name type="scientific">Marinovum algicola</name>
    <dbReference type="NCBI Taxonomy" id="42444"/>
    <lineage>
        <taxon>Bacteria</taxon>
        <taxon>Pseudomonadati</taxon>
        <taxon>Pseudomonadota</taxon>
        <taxon>Alphaproteobacteria</taxon>
        <taxon>Rhodobacterales</taxon>
        <taxon>Roseobacteraceae</taxon>
        <taxon>Marinovum</taxon>
    </lineage>
</organism>
<evidence type="ECO:0000313" key="4">
    <source>
        <dbReference type="EMBL" id="SEI65954.1"/>
    </source>
</evidence>
<dbReference type="Gene3D" id="2.30.40.10">
    <property type="entry name" value="Urease, subunit C, domain 1"/>
    <property type="match status" value="1"/>
</dbReference>
<reference evidence="4 5" key="1">
    <citation type="submission" date="2016-10" db="EMBL/GenBank/DDBJ databases">
        <authorList>
            <person name="Varghese N."/>
            <person name="Submissions S."/>
        </authorList>
    </citation>
    <scope>NUCLEOTIDE SEQUENCE [LARGE SCALE GENOMIC DNA]</scope>
    <source>
        <strain evidence="4 5">FF3</strain>
    </source>
</reference>
<dbReference type="InterPro" id="IPR011059">
    <property type="entry name" value="Metal-dep_hydrolase_composite"/>
</dbReference>
<dbReference type="PANTHER" id="PTHR43794">
    <property type="entry name" value="AMINOHYDROLASE SSNA-RELATED"/>
    <property type="match status" value="1"/>
</dbReference>
<dbReference type="SUPFAM" id="SSF51556">
    <property type="entry name" value="Metallo-dependent hydrolases"/>
    <property type="match status" value="1"/>
</dbReference>
<dbReference type="SUPFAM" id="SSF51338">
    <property type="entry name" value="Composite domain of metallo-dependent hydrolases"/>
    <property type="match status" value="1"/>
</dbReference>
<dbReference type="Proteomes" id="UP000182932">
    <property type="component" value="Unassembled WGS sequence"/>
</dbReference>
<dbReference type="GeneID" id="80816787"/>
<dbReference type="Pfam" id="PF01979">
    <property type="entry name" value="Amidohydro_1"/>
    <property type="match status" value="1"/>
</dbReference>
<proteinExistence type="inferred from homology"/>
<evidence type="ECO:0000256" key="1">
    <source>
        <dbReference type="ARBA" id="ARBA00006745"/>
    </source>
</evidence>
<protein>
    <submittedName>
        <fullName evidence="4">Cytosine/adenosine deaminase</fullName>
    </submittedName>
</protein>